<accession>A0A166DYL9</accession>
<dbReference type="SUPFAM" id="SSF51126">
    <property type="entry name" value="Pectin lyase-like"/>
    <property type="match status" value="1"/>
</dbReference>
<evidence type="ECO:0000256" key="2">
    <source>
        <dbReference type="ARBA" id="ARBA00008834"/>
    </source>
</evidence>
<dbReference type="Pfam" id="PF00295">
    <property type="entry name" value="Glyco_hydro_28"/>
    <property type="match status" value="1"/>
</dbReference>
<dbReference type="PANTHER" id="PTHR31375">
    <property type="match status" value="1"/>
</dbReference>
<organism evidence="9 10">
    <name type="scientific">Daucus carota subsp. sativus</name>
    <name type="common">Carrot</name>
    <dbReference type="NCBI Taxonomy" id="79200"/>
    <lineage>
        <taxon>Eukaryota</taxon>
        <taxon>Viridiplantae</taxon>
        <taxon>Streptophyta</taxon>
        <taxon>Embryophyta</taxon>
        <taxon>Tracheophyta</taxon>
        <taxon>Spermatophyta</taxon>
        <taxon>Magnoliopsida</taxon>
        <taxon>eudicotyledons</taxon>
        <taxon>Gunneridae</taxon>
        <taxon>Pentapetalae</taxon>
        <taxon>asterids</taxon>
        <taxon>campanulids</taxon>
        <taxon>Apiales</taxon>
        <taxon>Apiaceae</taxon>
        <taxon>Apioideae</taxon>
        <taxon>Scandiceae</taxon>
        <taxon>Daucinae</taxon>
        <taxon>Daucus</taxon>
        <taxon>Daucus sect. Daucus</taxon>
    </lineage>
</organism>
<keyword evidence="3" id="KW-0134">Cell wall</keyword>
<proteinExistence type="inferred from homology"/>
<evidence type="ECO:0000256" key="3">
    <source>
        <dbReference type="ARBA" id="ARBA00022512"/>
    </source>
</evidence>
<name>A0A166DYL9_DAUCS</name>
<keyword evidence="4" id="KW-0964">Secreted</keyword>
<protein>
    <submittedName>
        <fullName evidence="9">Uncharacterized protein</fullName>
    </submittedName>
</protein>
<evidence type="ECO:0000256" key="7">
    <source>
        <dbReference type="ARBA" id="ARBA00023316"/>
    </source>
</evidence>
<dbReference type="Gene3D" id="2.160.20.10">
    <property type="entry name" value="Single-stranded right-handed beta-helix, Pectin lyase-like"/>
    <property type="match status" value="1"/>
</dbReference>
<evidence type="ECO:0000256" key="5">
    <source>
        <dbReference type="ARBA" id="ARBA00022801"/>
    </source>
</evidence>
<dbReference type="PROSITE" id="PS00502">
    <property type="entry name" value="POLYGALACTURONASE"/>
    <property type="match status" value="1"/>
</dbReference>
<dbReference type="InterPro" id="IPR011050">
    <property type="entry name" value="Pectin_lyase_fold/virulence"/>
</dbReference>
<dbReference type="GO" id="GO:0005975">
    <property type="term" value="P:carbohydrate metabolic process"/>
    <property type="evidence" value="ECO:0007669"/>
    <property type="project" value="InterPro"/>
</dbReference>
<dbReference type="AlphaFoldDB" id="A0A166DYL9"/>
<dbReference type="InterPro" id="IPR006626">
    <property type="entry name" value="PbH1"/>
</dbReference>
<keyword evidence="5 8" id="KW-0378">Hydrolase</keyword>
<dbReference type="GO" id="GO:0004650">
    <property type="term" value="F:polygalacturonase activity"/>
    <property type="evidence" value="ECO:0007669"/>
    <property type="project" value="InterPro"/>
</dbReference>
<dbReference type="Proteomes" id="UP000077755">
    <property type="component" value="Chromosome 2"/>
</dbReference>
<dbReference type="OrthoDB" id="187139at2759"/>
<evidence type="ECO:0000256" key="4">
    <source>
        <dbReference type="ARBA" id="ARBA00022525"/>
    </source>
</evidence>
<comment type="similarity">
    <text evidence="2 8">Belongs to the glycosyl hydrolase 28 family.</text>
</comment>
<dbReference type="EMBL" id="CP093344">
    <property type="protein sequence ID" value="WOG88286.1"/>
    <property type="molecule type" value="Genomic_DNA"/>
</dbReference>
<keyword evidence="10" id="KW-1185">Reference proteome</keyword>
<comment type="subcellular location">
    <subcellularLocation>
        <location evidence="1">Secreted</location>
        <location evidence="1">Cell wall</location>
    </subcellularLocation>
</comment>
<evidence type="ECO:0000256" key="6">
    <source>
        <dbReference type="ARBA" id="ARBA00023295"/>
    </source>
</evidence>
<dbReference type="SMART" id="SM00710">
    <property type="entry name" value="PbH1"/>
    <property type="match status" value="6"/>
</dbReference>
<evidence type="ECO:0000256" key="8">
    <source>
        <dbReference type="RuleBase" id="RU361169"/>
    </source>
</evidence>
<dbReference type="GO" id="GO:0071555">
    <property type="term" value="P:cell wall organization"/>
    <property type="evidence" value="ECO:0007669"/>
    <property type="project" value="UniProtKB-KW"/>
</dbReference>
<reference evidence="9" key="2">
    <citation type="submission" date="2022-03" db="EMBL/GenBank/DDBJ databases">
        <title>Draft title - Genomic analysis of global carrot germplasm unveils the trajectory of domestication and the origin of high carotenoid orange carrot.</title>
        <authorList>
            <person name="Iorizzo M."/>
            <person name="Ellison S."/>
            <person name="Senalik D."/>
            <person name="Macko-Podgorni A."/>
            <person name="Grzebelus D."/>
            <person name="Bostan H."/>
            <person name="Rolling W."/>
            <person name="Curaba J."/>
            <person name="Simon P."/>
        </authorList>
    </citation>
    <scope>NUCLEOTIDE SEQUENCE</scope>
    <source>
        <tissue evidence="9">Leaf</tissue>
    </source>
</reference>
<keyword evidence="7" id="KW-0961">Cell wall biogenesis/degradation</keyword>
<gene>
    <name evidence="9" type="ORF">DCAR_0207521</name>
</gene>
<evidence type="ECO:0000313" key="9">
    <source>
        <dbReference type="EMBL" id="WOG88286.1"/>
    </source>
</evidence>
<keyword evidence="6 8" id="KW-0326">Glycosidase</keyword>
<reference evidence="9" key="1">
    <citation type="journal article" date="2016" name="Nat. Genet.">
        <title>A high-quality carrot genome assembly provides new insights into carotenoid accumulation and asterid genome evolution.</title>
        <authorList>
            <person name="Iorizzo M."/>
            <person name="Ellison S."/>
            <person name="Senalik D."/>
            <person name="Zeng P."/>
            <person name="Satapoomin P."/>
            <person name="Huang J."/>
            <person name="Bowman M."/>
            <person name="Iovene M."/>
            <person name="Sanseverino W."/>
            <person name="Cavagnaro P."/>
            <person name="Yildiz M."/>
            <person name="Macko-Podgorni A."/>
            <person name="Moranska E."/>
            <person name="Grzebelus E."/>
            <person name="Grzebelus D."/>
            <person name="Ashrafi H."/>
            <person name="Zheng Z."/>
            <person name="Cheng S."/>
            <person name="Spooner D."/>
            <person name="Van Deynze A."/>
            <person name="Simon P."/>
        </authorList>
    </citation>
    <scope>NUCLEOTIDE SEQUENCE</scope>
    <source>
        <tissue evidence="9">Leaf</tissue>
    </source>
</reference>
<dbReference type="Gramene" id="KZN05841">
    <property type="protein sequence ID" value="KZN05841"/>
    <property type="gene ID" value="DCAR_006678"/>
</dbReference>
<sequence length="439" mass="47237">MGSIRSYNVQGAILGVLCMVLLELCLVNAHQFDDTFDPITRRALVAGTQGRGGGQPVDPAQHPVAGGAGFKCVDVSNFNIKGDGQSDATDGVIAAWQEVCGCPTPSKLVIPRGTWLTAELDFRGPCAAPQIVIEIQGTLLAKPDKQSFPKGFWINIMGVHGVVINGGGTLNAQGEKIWHTRGVGEKGTPLPDSLVLAQSNDSIVENIHLVNGKGFNMKVYENENVLIQNVHITSPDESPNTDGIHIGRIKNVRILDSFLGVGDDCISIGDGSIDVYIKNIMCGPGHGISVGSLGRFTYETDVRNVWVENCTFTKTLNGARIKTFHDSPQIEATNITYCNLVMNDVYNPIIIDQNYAFNKPTPSRVKLSNIKFRNVRGTTSSNVAVSLNCSSGVPCQGVELFDIDIKYIGNNTKDRTTHCACAHANAKFGGRIFPPPCAQ</sequence>
<dbReference type="KEGG" id="dcr:108207604"/>
<evidence type="ECO:0000313" key="10">
    <source>
        <dbReference type="Proteomes" id="UP000077755"/>
    </source>
</evidence>
<dbReference type="InterPro" id="IPR012334">
    <property type="entry name" value="Pectin_lyas_fold"/>
</dbReference>
<dbReference type="InterPro" id="IPR000743">
    <property type="entry name" value="Glyco_hydro_28"/>
</dbReference>
<evidence type="ECO:0000256" key="1">
    <source>
        <dbReference type="ARBA" id="ARBA00004191"/>
    </source>
</evidence>